<evidence type="ECO:0000256" key="3">
    <source>
        <dbReference type="ARBA" id="ARBA00004721"/>
    </source>
</evidence>
<keyword evidence="10" id="KW-0408">Iron</keyword>
<dbReference type="PRINTS" id="PR00385">
    <property type="entry name" value="P450"/>
</dbReference>
<evidence type="ECO:0000256" key="13">
    <source>
        <dbReference type="SAM" id="Phobius"/>
    </source>
</evidence>
<keyword evidence="5" id="KW-0349">Heme</keyword>
<evidence type="ECO:0000313" key="15">
    <source>
        <dbReference type="Proteomes" id="UP001437256"/>
    </source>
</evidence>
<dbReference type="Gene3D" id="1.10.630.10">
    <property type="entry name" value="Cytochrome P450"/>
    <property type="match status" value="1"/>
</dbReference>
<dbReference type="PANTHER" id="PTHR24305">
    <property type="entry name" value="CYTOCHROME P450"/>
    <property type="match status" value="1"/>
</dbReference>
<keyword evidence="12 13" id="KW-0472">Membrane</keyword>
<comment type="pathway">
    <text evidence="3">Secondary metabolite biosynthesis; terpenoid biosynthesis.</text>
</comment>
<comment type="subcellular location">
    <subcellularLocation>
        <location evidence="2">Membrane</location>
    </subcellularLocation>
</comment>
<evidence type="ECO:0000256" key="12">
    <source>
        <dbReference type="ARBA" id="ARBA00023136"/>
    </source>
</evidence>
<evidence type="ECO:0000256" key="1">
    <source>
        <dbReference type="ARBA" id="ARBA00001971"/>
    </source>
</evidence>
<evidence type="ECO:0000256" key="11">
    <source>
        <dbReference type="ARBA" id="ARBA00023033"/>
    </source>
</evidence>
<organism evidence="14 15">
    <name type="scientific">Marasmius tenuissimus</name>
    <dbReference type="NCBI Taxonomy" id="585030"/>
    <lineage>
        <taxon>Eukaryota</taxon>
        <taxon>Fungi</taxon>
        <taxon>Dikarya</taxon>
        <taxon>Basidiomycota</taxon>
        <taxon>Agaricomycotina</taxon>
        <taxon>Agaricomycetes</taxon>
        <taxon>Agaricomycetidae</taxon>
        <taxon>Agaricales</taxon>
        <taxon>Marasmiineae</taxon>
        <taxon>Marasmiaceae</taxon>
        <taxon>Marasmius</taxon>
    </lineage>
</organism>
<comment type="caution">
    <text evidence="14">The sequence shown here is derived from an EMBL/GenBank/DDBJ whole genome shotgun (WGS) entry which is preliminary data.</text>
</comment>
<dbReference type="InterPro" id="IPR050121">
    <property type="entry name" value="Cytochrome_P450_monoxygenase"/>
</dbReference>
<dbReference type="InterPro" id="IPR036396">
    <property type="entry name" value="Cyt_P450_sf"/>
</dbReference>
<evidence type="ECO:0000313" key="14">
    <source>
        <dbReference type="EMBL" id="KAL0057357.1"/>
    </source>
</evidence>
<dbReference type="InterPro" id="IPR002403">
    <property type="entry name" value="Cyt_P450_E_grp-IV"/>
</dbReference>
<accession>A0ABR2ZA59</accession>
<comment type="similarity">
    <text evidence="4">Belongs to the cytochrome P450 family.</text>
</comment>
<evidence type="ECO:0000256" key="9">
    <source>
        <dbReference type="ARBA" id="ARBA00023002"/>
    </source>
</evidence>
<gene>
    <name evidence="14" type="ORF">AAF712_016007</name>
</gene>
<dbReference type="PANTHER" id="PTHR24305:SF166">
    <property type="entry name" value="CYTOCHROME P450 12A4, MITOCHONDRIAL-RELATED"/>
    <property type="match status" value="1"/>
</dbReference>
<dbReference type="Proteomes" id="UP001437256">
    <property type="component" value="Unassembled WGS sequence"/>
</dbReference>
<dbReference type="InterPro" id="IPR001128">
    <property type="entry name" value="Cyt_P450"/>
</dbReference>
<keyword evidence="6 13" id="KW-0812">Transmembrane</keyword>
<keyword evidence="11" id="KW-0503">Monooxygenase</keyword>
<evidence type="ECO:0008006" key="16">
    <source>
        <dbReference type="Google" id="ProtNLM"/>
    </source>
</evidence>
<evidence type="ECO:0000256" key="4">
    <source>
        <dbReference type="ARBA" id="ARBA00010617"/>
    </source>
</evidence>
<evidence type="ECO:0000256" key="7">
    <source>
        <dbReference type="ARBA" id="ARBA00022723"/>
    </source>
</evidence>
<reference evidence="14 15" key="1">
    <citation type="submission" date="2024-05" db="EMBL/GenBank/DDBJ databases">
        <title>A draft genome resource for the thread blight pathogen Marasmius tenuissimus strain MS-2.</title>
        <authorList>
            <person name="Yulfo-Soto G.E."/>
            <person name="Baruah I.K."/>
            <person name="Amoako-Attah I."/>
            <person name="Bukari Y."/>
            <person name="Meinhardt L.W."/>
            <person name="Bailey B.A."/>
            <person name="Cohen S.P."/>
        </authorList>
    </citation>
    <scope>NUCLEOTIDE SEQUENCE [LARGE SCALE GENOMIC DNA]</scope>
    <source>
        <strain evidence="14 15">MS-2</strain>
    </source>
</reference>
<name>A0ABR2ZA59_9AGAR</name>
<dbReference type="PRINTS" id="PR00465">
    <property type="entry name" value="EP450IV"/>
</dbReference>
<keyword evidence="9" id="KW-0560">Oxidoreductase</keyword>
<protein>
    <recommendedName>
        <fullName evidence="16">Cytochrome P450</fullName>
    </recommendedName>
</protein>
<keyword evidence="15" id="KW-1185">Reference proteome</keyword>
<proteinExistence type="inferred from homology"/>
<dbReference type="Pfam" id="PF00067">
    <property type="entry name" value="p450"/>
    <property type="match status" value="1"/>
</dbReference>
<dbReference type="SUPFAM" id="SSF48264">
    <property type="entry name" value="Cytochrome P450"/>
    <property type="match status" value="1"/>
</dbReference>
<evidence type="ECO:0000256" key="2">
    <source>
        <dbReference type="ARBA" id="ARBA00004370"/>
    </source>
</evidence>
<keyword evidence="8 13" id="KW-1133">Transmembrane helix</keyword>
<sequence>MALPMPFDFFFLTKAASAALVASLVPFVFKRINLYMNMKHLPGPSFGGIVNGNFQEALDDDKVAVVTQWVEKYGKLNLNLERSKIRAQAVTGLFIAEGDQHRKQRRVMNPAFGPAEIRALTEIFVEKSIELRDIWSSQLENTDGSRTELDVLYWLSKMTLDVIGQAGFNYQLDALSGKYNELNKAFAHVLGEGNFMTPSVVLKLVFPFLRILPEPDAEFRRGMATSNRIGKELYERNKKTVETTGTSQDRDLFSLLIKSNMNPQVPEAQRMTEEEVLAQVPTFLSAGHETTSTSTTLAFYLLCMHPQIQSKLRAELASVPTDSPTMDQLNALPYLDAVIRETLRLLAPVQTTVREATRDDVIPLSQPFTDRYGREHDVLEVKKGQVIAIPIIAINKDKTLWGPDAEEFKPERWENLPEAVTSIPGVWGNMMTFLGGPHACIGWRFTIVETKALLFTLLRAFEFELAVPKDDILIKRGFAVHRPMVRGKEGNQLPVIIKPVKV</sequence>
<dbReference type="EMBL" id="JBBXMP010000572">
    <property type="protein sequence ID" value="KAL0057357.1"/>
    <property type="molecule type" value="Genomic_DNA"/>
</dbReference>
<dbReference type="CDD" id="cd11069">
    <property type="entry name" value="CYP_FUM15-like"/>
    <property type="match status" value="1"/>
</dbReference>
<evidence type="ECO:0000256" key="6">
    <source>
        <dbReference type="ARBA" id="ARBA00022692"/>
    </source>
</evidence>
<keyword evidence="7" id="KW-0479">Metal-binding</keyword>
<feature type="transmembrane region" description="Helical" evidence="13">
    <location>
        <begin position="6"/>
        <end position="29"/>
    </location>
</feature>
<comment type="cofactor">
    <cofactor evidence="1">
        <name>heme</name>
        <dbReference type="ChEBI" id="CHEBI:30413"/>
    </cofactor>
</comment>
<evidence type="ECO:0000256" key="5">
    <source>
        <dbReference type="ARBA" id="ARBA00022617"/>
    </source>
</evidence>
<evidence type="ECO:0000256" key="8">
    <source>
        <dbReference type="ARBA" id="ARBA00022989"/>
    </source>
</evidence>
<evidence type="ECO:0000256" key="10">
    <source>
        <dbReference type="ARBA" id="ARBA00023004"/>
    </source>
</evidence>